<dbReference type="GO" id="GO:0003700">
    <property type="term" value="F:DNA-binding transcription factor activity"/>
    <property type="evidence" value="ECO:0007669"/>
    <property type="project" value="InterPro"/>
</dbReference>
<evidence type="ECO:0000256" key="1">
    <source>
        <dbReference type="ARBA" id="ARBA00009437"/>
    </source>
</evidence>
<dbReference type="InterPro" id="IPR005119">
    <property type="entry name" value="LysR_subst-bd"/>
</dbReference>
<evidence type="ECO:0000313" key="7">
    <source>
        <dbReference type="Proteomes" id="UP000236732"/>
    </source>
</evidence>
<name>A0A1H5YBZ0_9ACTN</name>
<dbReference type="AlphaFoldDB" id="A0A1H5YBZ0"/>
<dbReference type="InterPro" id="IPR036390">
    <property type="entry name" value="WH_DNA-bd_sf"/>
</dbReference>
<dbReference type="EMBL" id="FNVT01000002">
    <property type="protein sequence ID" value="SEG20966.1"/>
    <property type="molecule type" value="Genomic_DNA"/>
</dbReference>
<dbReference type="CDD" id="cd08423">
    <property type="entry name" value="PBP2_LTTR_like_6"/>
    <property type="match status" value="1"/>
</dbReference>
<dbReference type="PROSITE" id="PS50931">
    <property type="entry name" value="HTH_LYSR"/>
    <property type="match status" value="1"/>
</dbReference>
<evidence type="ECO:0000256" key="3">
    <source>
        <dbReference type="ARBA" id="ARBA00023125"/>
    </source>
</evidence>
<dbReference type="PANTHER" id="PTHR30346:SF29">
    <property type="entry name" value="LYSR SUBSTRATE-BINDING"/>
    <property type="match status" value="1"/>
</dbReference>
<dbReference type="InterPro" id="IPR000847">
    <property type="entry name" value="LysR_HTH_N"/>
</dbReference>
<accession>A0A1H5YBZ0</accession>
<keyword evidence="3 6" id="KW-0238">DNA-binding</keyword>
<keyword evidence="4" id="KW-0804">Transcription</keyword>
<evidence type="ECO:0000313" key="6">
    <source>
        <dbReference type="EMBL" id="SEG20966.1"/>
    </source>
</evidence>
<dbReference type="GO" id="GO:0032993">
    <property type="term" value="C:protein-DNA complex"/>
    <property type="evidence" value="ECO:0007669"/>
    <property type="project" value="TreeGrafter"/>
</dbReference>
<dbReference type="PRINTS" id="PR00039">
    <property type="entry name" value="HTHLYSR"/>
</dbReference>
<dbReference type="RefSeq" id="WP_103954930.1">
    <property type="nucleotide sequence ID" value="NZ_FNVT01000002.1"/>
</dbReference>
<dbReference type="GO" id="GO:0003677">
    <property type="term" value="F:DNA binding"/>
    <property type="evidence" value="ECO:0007669"/>
    <property type="project" value="UniProtKB-KW"/>
</dbReference>
<organism evidence="6 7">
    <name type="scientific">Nonomuraea solani</name>
    <dbReference type="NCBI Taxonomy" id="1144553"/>
    <lineage>
        <taxon>Bacteria</taxon>
        <taxon>Bacillati</taxon>
        <taxon>Actinomycetota</taxon>
        <taxon>Actinomycetes</taxon>
        <taxon>Streptosporangiales</taxon>
        <taxon>Streptosporangiaceae</taxon>
        <taxon>Nonomuraea</taxon>
    </lineage>
</organism>
<dbReference type="SUPFAM" id="SSF46785">
    <property type="entry name" value="Winged helix' DNA-binding domain"/>
    <property type="match status" value="1"/>
</dbReference>
<feature type="domain" description="HTH lysR-type" evidence="5">
    <location>
        <begin position="1"/>
        <end position="58"/>
    </location>
</feature>
<keyword evidence="7" id="KW-1185">Reference proteome</keyword>
<dbReference type="PANTHER" id="PTHR30346">
    <property type="entry name" value="TRANSCRIPTIONAL DUAL REGULATOR HCAR-RELATED"/>
    <property type="match status" value="1"/>
</dbReference>
<dbReference type="Proteomes" id="UP000236732">
    <property type="component" value="Unassembled WGS sequence"/>
</dbReference>
<dbReference type="SUPFAM" id="SSF53850">
    <property type="entry name" value="Periplasmic binding protein-like II"/>
    <property type="match status" value="1"/>
</dbReference>
<dbReference type="OrthoDB" id="3286335at2"/>
<sequence>MDVSWLEVFAEVAARKTFTAAGEALGYTQSAVSRQIASLESELGVALFDRHPRGVELTEEGRRLLEHAIAILARLEAARHDLHDVGQLRVGAFDTADADLVPRAMAAFGRAHPSVLLSLVESTTGPLLAHLRTGEIDLAVVSAYPGRPLEADRFTLHHLLDDPLLVALPAGHRLAGRTSLRLAELEGEPWIEGFPGGSETLIALHRRTGFRPHIAFAAREWTAKQGFVAAGLGLALVPSLAAGAIRPDIALARLEDEPTRTVYAATRKGVALLQSEFIRCLRETSVAGRWSSAPHQADHRGDEERLNALKGHGGVL</sequence>
<dbReference type="Pfam" id="PF00126">
    <property type="entry name" value="HTH_1"/>
    <property type="match status" value="1"/>
</dbReference>
<reference evidence="6 7" key="1">
    <citation type="submission" date="2016-10" db="EMBL/GenBank/DDBJ databases">
        <authorList>
            <person name="de Groot N.N."/>
        </authorList>
    </citation>
    <scope>NUCLEOTIDE SEQUENCE [LARGE SCALE GENOMIC DNA]</scope>
    <source>
        <strain evidence="6 7">CGMCC 4.7037</strain>
    </source>
</reference>
<evidence type="ECO:0000256" key="4">
    <source>
        <dbReference type="ARBA" id="ARBA00023163"/>
    </source>
</evidence>
<evidence type="ECO:0000256" key="2">
    <source>
        <dbReference type="ARBA" id="ARBA00023015"/>
    </source>
</evidence>
<gene>
    <name evidence="6" type="ORF">SAMN05444920_102204</name>
</gene>
<dbReference type="Pfam" id="PF03466">
    <property type="entry name" value="LysR_substrate"/>
    <property type="match status" value="1"/>
</dbReference>
<keyword evidence="2" id="KW-0805">Transcription regulation</keyword>
<dbReference type="Gene3D" id="3.40.190.10">
    <property type="entry name" value="Periplasmic binding protein-like II"/>
    <property type="match status" value="2"/>
</dbReference>
<proteinExistence type="inferred from homology"/>
<dbReference type="InterPro" id="IPR036388">
    <property type="entry name" value="WH-like_DNA-bd_sf"/>
</dbReference>
<comment type="similarity">
    <text evidence="1">Belongs to the LysR transcriptional regulatory family.</text>
</comment>
<dbReference type="FunFam" id="1.10.10.10:FF:000001">
    <property type="entry name" value="LysR family transcriptional regulator"/>
    <property type="match status" value="1"/>
</dbReference>
<protein>
    <submittedName>
        <fullName evidence="6">DNA-binding transcriptional regulator, LysR family</fullName>
    </submittedName>
</protein>
<evidence type="ECO:0000259" key="5">
    <source>
        <dbReference type="PROSITE" id="PS50931"/>
    </source>
</evidence>
<dbReference type="Gene3D" id="1.10.10.10">
    <property type="entry name" value="Winged helix-like DNA-binding domain superfamily/Winged helix DNA-binding domain"/>
    <property type="match status" value="1"/>
</dbReference>